<evidence type="ECO:0000256" key="5">
    <source>
        <dbReference type="ARBA" id="ARBA00022842"/>
    </source>
</evidence>
<dbReference type="GO" id="GO:0046872">
    <property type="term" value="F:metal ion binding"/>
    <property type="evidence" value="ECO:0007669"/>
    <property type="project" value="UniProtKB-KW"/>
</dbReference>
<evidence type="ECO:0000313" key="8">
    <source>
        <dbReference type="EMBL" id="GGH87520.1"/>
    </source>
</evidence>
<reference evidence="8" key="1">
    <citation type="journal article" date="2014" name="Int. J. Syst. Evol. Microbiol.">
        <title>Complete genome sequence of Corynebacterium casei LMG S-19264T (=DSM 44701T), isolated from a smear-ripened cheese.</title>
        <authorList>
            <consortium name="US DOE Joint Genome Institute (JGI-PGF)"/>
            <person name="Walter F."/>
            <person name="Albersmeier A."/>
            <person name="Kalinowski J."/>
            <person name="Ruckert C."/>
        </authorList>
    </citation>
    <scope>NUCLEOTIDE SEQUENCE</scope>
    <source>
        <strain evidence="8">CGMCC 1.12777</strain>
    </source>
</reference>
<dbReference type="Gene3D" id="3.90.79.10">
    <property type="entry name" value="Nucleoside Triphosphate Pyrophosphohydrolase"/>
    <property type="match status" value="1"/>
</dbReference>
<dbReference type="Pfam" id="PF00293">
    <property type="entry name" value="NUDIX"/>
    <property type="match status" value="1"/>
</dbReference>
<evidence type="ECO:0000256" key="3">
    <source>
        <dbReference type="ARBA" id="ARBA00022723"/>
    </source>
</evidence>
<evidence type="ECO:0000313" key="9">
    <source>
        <dbReference type="Proteomes" id="UP000656813"/>
    </source>
</evidence>
<comment type="cofactor">
    <cofactor evidence="1">
        <name>Mn(2+)</name>
        <dbReference type="ChEBI" id="CHEBI:29035"/>
    </cofactor>
</comment>
<dbReference type="PANTHER" id="PTHR12992:SF11">
    <property type="entry name" value="MITOCHONDRIAL COENZYME A DIPHOSPHATASE NUDT8"/>
    <property type="match status" value="1"/>
</dbReference>
<dbReference type="InterPro" id="IPR000086">
    <property type="entry name" value="NUDIX_hydrolase_dom"/>
</dbReference>
<dbReference type="CDD" id="cd03426">
    <property type="entry name" value="NUDIX_CoAse_Nudt7"/>
    <property type="match status" value="1"/>
</dbReference>
<evidence type="ECO:0000256" key="4">
    <source>
        <dbReference type="ARBA" id="ARBA00022801"/>
    </source>
</evidence>
<evidence type="ECO:0000256" key="6">
    <source>
        <dbReference type="ARBA" id="ARBA00023211"/>
    </source>
</evidence>
<dbReference type="PANTHER" id="PTHR12992">
    <property type="entry name" value="NUDIX HYDROLASE"/>
    <property type="match status" value="1"/>
</dbReference>
<evidence type="ECO:0000256" key="2">
    <source>
        <dbReference type="ARBA" id="ARBA00001946"/>
    </source>
</evidence>
<organism evidence="8 9">
    <name type="scientific">Pullulanibacillus pueri</name>
    <dbReference type="NCBI Taxonomy" id="1437324"/>
    <lineage>
        <taxon>Bacteria</taxon>
        <taxon>Bacillati</taxon>
        <taxon>Bacillota</taxon>
        <taxon>Bacilli</taxon>
        <taxon>Bacillales</taxon>
        <taxon>Sporolactobacillaceae</taxon>
        <taxon>Pullulanibacillus</taxon>
    </lineage>
</organism>
<keyword evidence="9" id="KW-1185">Reference proteome</keyword>
<keyword evidence="5" id="KW-0460">Magnesium</keyword>
<dbReference type="InterPro" id="IPR045121">
    <property type="entry name" value="CoAse"/>
</dbReference>
<protein>
    <submittedName>
        <fullName evidence="8">Coenzyme A pyrophosphatase</fullName>
    </submittedName>
</protein>
<comment type="caution">
    <text evidence="8">The sequence shown here is derived from an EMBL/GenBank/DDBJ whole genome shotgun (WGS) entry which is preliminary data.</text>
</comment>
<keyword evidence="4" id="KW-0378">Hydrolase</keyword>
<proteinExistence type="predicted"/>
<dbReference type="GO" id="GO:0010945">
    <property type="term" value="F:coenzyme A diphosphatase activity"/>
    <property type="evidence" value="ECO:0007669"/>
    <property type="project" value="InterPro"/>
</dbReference>
<dbReference type="AlphaFoldDB" id="A0A8J2ZZJ1"/>
<feature type="domain" description="Nudix hydrolase" evidence="7">
    <location>
        <begin position="25"/>
        <end position="157"/>
    </location>
</feature>
<keyword evidence="6" id="KW-0464">Manganese</keyword>
<dbReference type="SUPFAM" id="SSF55811">
    <property type="entry name" value="Nudix"/>
    <property type="match status" value="1"/>
</dbReference>
<dbReference type="RefSeq" id="WP_229745652.1">
    <property type="nucleotide sequence ID" value="NZ_BMFV01000040.1"/>
</dbReference>
<name>A0A8J2ZZJ1_9BACL</name>
<dbReference type="InterPro" id="IPR015797">
    <property type="entry name" value="NUDIX_hydrolase-like_dom_sf"/>
</dbReference>
<reference evidence="8" key="2">
    <citation type="submission" date="2020-09" db="EMBL/GenBank/DDBJ databases">
        <authorList>
            <person name="Sun Q."/>
            <person name="Zhou Y."/>
        </authorList>
    </citation>
    <scope>NUCLEOTIDE SEQUENCE</scope>
    <source>
        <strain evidence="8">CGMCC 1.12777</strain>
    </source>
</reference>
<dbReference type="Proteomes" id="UP000656813">
    <property type="component" value="Unassembled WGS sequence"/>
</dbReference>
<dbReference type="EMBL" id="BMFV01000040">
    <property type="protein sequence ID" value="GGH87520.1"/>
    <property type="molecule type" value="Genomic_DNA"/>
</dbReference>
<keyword evidence="3" id="KW-0479">Metal-binding</keyword>
<dbReference type="PROSITE" id="PS51462">
    <property type="entry name" value="NUDIX"/>
    <property type="match status" value="1"/>
</dbReference>
<sequence>MKDLSLLKKRLNLKTGTGIIGEELAIKAGVLVPLIQKNDRWEVLFEVRSKNLKRQPGDICFPGGKKEAKDRSLQETAVRETSEELGIDQHAISVLGPLDRYIPSAKLIIYPFVGLLNHTTFNVNHHEVEEVFTIPLDWLLNSEPEKHSVLFHPQIPEDFPYDRIALGKEHTWRPQETVELFYHYKDYSVWGMTARILQHFIKLARP</sequence>
<evidence type="ECO:0000259" key="7">
    <source>
        <dbReference type="PROSITE" id="PS51462"/>
    </source>
</evidence>
<gene>
    <name evidence="8" type="ORF">GCM10007096_37720</name>
</gene>
<comment type="cofactor">
    <cofactor evidence="2">
        <name>Mg(2+)</name>
        <dbReference type="ChEBI" id="CHEBI:18420"/>
    </cofactor>
</comment>
<evidence type="ECO:0000256" key="1">
    <source>
        <dbReference type="ARBA" id="ARBA00001936"/>
    </source>
</evidence>
<accession>A0A8J2ZZJ1</accession>